<dbReference type="RefSeq" id="WP_226391823.1">
    <property type="nucleotide sequence ID" value="NZ_JADCKB010000002.1"/>
</dbReference>
<feature type="compositionally biased region" description="Polar residues" evidence="1">
    <location>
        <begin position="148"/>
        <end position="163"/>
    </location>
</feature>
<dbReference type="Proteomes" id="UP000806542">
    <property type="component" value="Unassembled WGS sequence"/>
</dbReference>
<dbReference type="AlphaFoldDB" id="A0A9D5M279"/>
<evidence type="ECO:0000256" key="1">
    <source>
        <dbReference type="SAM" id="MobiDB-lite"/>
    </source>
</evidence>
<accession>A0A9D5M279</accession>
<dbReference type="EMBL" id="JADCKB010000002">
    <property type="protein sequence ID" value="MBE5039260.1"/>
    <property type="molecule type" value="Genomic_DNA"/>
</dbReference>
<proteinExistence type="predicted"/>
<evidence type="ECO:0000313" key="3">
    <source>
        <dbReference type="Proteomes" id="UP000806542"/>
    </source>
</evidence>
<sequence>MNQKHNMNLADKFLIAMMLILFLQSAYTLFVNPPMSQIKNTVDIVIRTSAAGIFGYFISSNFMKNGESASAASQSTPSGTEPVPVPQGNTEQAAQAKDPIGFIPPSVPDGGAGPDNAGAGNPNPIPVNIPGGQPSPTFPASQRIKQEATPSALANQPSIQQPQGAGKGVETTSVTVAQPGPPDFVPAPPETDATSGSSSKFQIMIVSGISISSLLLLLFLRNFWDIPDSAAPIISQLRDFVSAGIGFLISRIRGS</sequence>
<comment type="caution">
    <text evidence="2">The sequence shown here is derived from an EMBL/GenBank/DDBJ whole genome shotgun (WGS) entry which is preliminary data.</text>
</comment>
<reference evidence="2" key="1">
    <citation type="submission" date="2020-10" db="EMBL/GenBank/DDBJ databases">
        <title>ChiBAC.</title>
        <authorList>
            <person name="Zenner C."/>
            <person name="Hitch T.C.A."/>
            <person name="Clavel T."/>
        </authorList>
    </citation>
    <scope>NUCLEOTIDE SEQUENCE</scope>
    <source>
        <strain evidence="2">DSM 107454</strain>
    </source>
</reference>
<evidence type="ECO:0000313" key="2">
    <source>
        <dbReference type="EMBL" id="MBE5039260.1"/>
    </source>
</evidence>
<keyword evidence="3" id="KW-1185">Reference proteome</keyword>
<organism evidence="2 3">
    <name type="scientific">Ructibacterium gallinarum</name>
    <dbReference type="NCBI Taxonomy" id="2779355"/>
    <lineage>
        <taxon>Bacteria</taxon>
        <taxon>Bacillati</taxon>
        <taxon>Bacillota</taxon>
        <taxon>Clostridia</taxon>
        <taxon>Eubacteriales</taxon>
        <taxon>Oscillospiraceae</taxon>
        <taxon>Ructibacterium</taxon>
    </lineage>
</organism>
<name>A0A9D5M279_9FIRM</name>
<protein>
    <submittedName>
        <fullName evidence="2">Uncharacterized protein</fullName>
    </submittedName>
</protein>
<feature type="compositionally biased region" description="Pro residues" evidence="1">
    <location>
        <begin position="179"/>
        <end position="189"/>
    </location>
</feature>
<feature type="compositionally biased region" description="Low complexity" evidence="1">
    <location>
        <begin position="114"/>
        <end position="132"/>
    </location>
</feature>
<gene>
    <name evidence="2" type="ORF">INF28_02100</name>
</gene>
<feature type="compositionally biased region" description="Polar residues" evidence="1">
    <location>
        <begin position="68"/>
        <end position="79"/>
    </location>
</feature>
<feature type="region of interest" description="Disordered" evidence="1">
    <location>
        <begin position="68"/>
        <end position="196"/>
    </location>
</feature>